<keyword evidence="4 6" id="KW-0324">Glycolysis</keyword>
<proteinExistence type="inferred from homology"/>
<feature type="binding site" evidence="6 8">
    <location>
        <begin position="22"/>
        <end position="23"/>
    </location>
    <ligand>
        <name>substrate</name>
    </ligand>
</feature>
<feature type="binding site" evidence="6 8">
    <location>
        <begin position="9"/>
        <end position="16"/>
    </location>
    <ligand>
        <name>substrate</name>
    </ligand>
</feature>
<dbReference type="SUPFAM" id="SSF53254">
    <property type="entry name" value="Phosphoglycerate mutase-like"/>
    <property type="match status" value="1"/>
</dbReference>
<dbReference type="Pfam" id="PF00300">
    <property type="entry name" value="His_Phos_1"/>
    <property type="match status" value="1"/>
</dbReference>
<gene>
    <name evidence="6 11" type="primary">gpmA</name>
    <name evidence="11" type="ORF">SAOR_15180</name>
</gene>
<dbReference type="NCBIfam" id="NF010713">
    <property type="entry name" value="PRK14115.1"/>
    <property type="match status" value="1"/>
</dbReference>
<comment type="pathway">
    <text evidence="6 10">Carbohydrate degradation; glycolysis; pyruvate from D-glyceraldehyde 3-phosphate: step 3/5.</text>
</comment>
<dbReference type="Proteomes" id="UP000283993">
    <property type="component" value="Unassembled WGS sequence"/>
</dbReference>
<dbReference type="InterPro" id="IPR029033">
    <property type="entry name" value="His_PPase_superfam"/>
</dbReference>
<name>A0A423PFW9_9GAMM</name>
<dbReference type="GO" id="GO:0006094">
    <property type="term" value="P:gluconeogenesis"/>
    <property type="evidence" value="ECO:0007669"/>
    <property type="project" value="UniProtKB-UniRule"/>
</dbReference>
<feature type="binding site" evidence="6 8">
    <location>
        <begin position="115"/>
        <end position="116"/>
    </location>
    <ligand>
        <name>substrate</name>
    </ligand>
</feature>
<feature type="binding site" evidence="6 8">
    <location>
        <position position="61"/>
    </location>
    <ligand>
        <name>substrate</name>
    </ligand>
</feature>
<comment type="similarity">
    <text evidence="2 6">Belongs to the phosphoglycerate mutase family. BPG-dependent PGAM subfamily.</text>
</comment>
<keyword evidence="5 6" id="KW-0413">Isomerase</keyword>
<evidence type="ECO:0000256" key="2">
    <source>
        <dbReference type="ARBA" id="ARBA00006717"/>
    </source>
</evidence>
<evidence type="ECO:0000313" key="11">
    <source>
        <dbReference type="EMBL" id="ROO24531.1"/>
    </source>
</evidence>
<protein>
    <recommendedName>
        <fullName evidence="6 10">2,3-bisphosphoglycerate-dependent phosphoglycerate mutase</fullName>
        <shortName evidence="6">BPG-dependent PGAM</shortName>
        <shortName evidence="6">PGAM</shortName>
        <shortName evidence="6">Phosphoglyceromutase</shortName>
        <shortName evidence="6">dPGM</shortName>
        <ecNumber evidence="6 10">5.4.2.11</ecNumber>
    </recommendedName>
</protein>
<dbReference type="PANTHER" id="PTHR11931">
    <property type="entry name" value="PHOSPHOGLYCERATE MUTASE"/>
    <property type="match status" value="1"/>
</dbReference>
<feature type="active site" description="Tele-phosphohistidine intermediate" evidence="6 7">
    <location>
        <position position="10"/>
    </location>
</feature>
<evidence type="ECO:0000256" key="4">
    <source>
        <dbReference type="ARBA" id="ARBA00023152"/>
    </source>
</evidence>
<accession>A0A423PFW9</accession>
<dbReference type="UniPathway" id="UPA00109">
    <property type="reaction ID" value="UER00186"/>
</dbReference>
<organism evidence="11 12">
    <name type="scientific">Salinisphaera orenii MK-B5</name>
    <dbReference type="NCBI Taxonomy" id="856730"/>
    <lineage>
        <taxon>Bacteria</taxon>
        <taxon>Pseudomonadati</taxon>
        <taxon>Pseudomonadota</taxon>
        <taxon>Gammaproteobacteria</taxon>
        <taxon>Salinisphaerales</taxon>
        <taxon>Salinisphaeraceae</taxon>
        <taxon>Salinisphaera</taxon>
    </lineage>
</organism>
<evidence type="ECO:0000256" key="3">
    <source>
        <dbReference type="ARBA" id="ARBA00022432"/>
    </source>
</evidence>
<feature type="binding site" evidence="6 8">
    <location>
        <begin position="88"/>
        <end position="91"/>
    </location>
    <ligand>
        <name>substrate</name>
    </ligand>
</feature>
<keyword evidence="12" id="KW-1185">Reference proteome</keyword>
<evidence type="ECO:0000256" key="10">
    <source>
        <dbReference type="RuleBase" id="RU004512"/>
    </source>
</evidence>
<feature type="active site" description="Proton donor/acceptor" evidence="6 7">
    <location>
        <position position="88"/>
    </location>
</feature>
<evidence type="ECO:0000256" key="9">
    <source>
        <dbReference type="PIRSR" id="PIRSR613078-3"/>
    </source>
</evidence>
<dbReference type="SMART" id="SM00855">
    <property type="entry name" value="PGAM"/>
    <property type="match status" value="1"/>
</dbReference>
<dbReference type="InterPro" id="IPR013078">
    <property type="entry name" value="His_Pase_superF_clade-1"/>
</dbReference>
<dbReference type="EMBL" id="AYKH01000042">
    <property type="protein sequence ID" value="ROO24531.1"/>
    <property type="molecule type" value="Genomic_DNA"/>
</dbReference>
<dbReference type="GO" id="GO:0004619">
    <property type="term" value="F:phosphoglycerate mutase activity"/>
    <property type="evidence" value="ECO:0007669"/>
    <property type="project" value="UniProtKB-UniRule"/>
</dbReference>
<dbReference type="CDD" id="cd07067">
    <property type="entry name" value="HP_PGM_like"/>
    <property type="match status" value="1"/>
</dbReference>
<dbReference type="EC" id="5.4.2.11" evidence="6 10"/>
<dbReference type="PIRSF" id="PIRSF000709">
    <property type="entry name" value="6PFK_2-Ptase"/>
    <property type="match status" value="1"/>
</dbReference>
<comment type="subunit">
    <text evidence="6">Homodimer.</text>
</comment>
<evidence type="ECO:0000256" key="1">
    <source>
        <dbReference type="ARBA" id="ARBA00000380"/>
    </source>
</evidence>
<dbReference type="GO" id="GO:0006096">
    <property type="term" value="P:glycolytic process"/>
    <property type="evidence" value="ECO:0007669"/>
    <property type="project" value="UniProtKB-UniRule"/>
</dbReference>
<dbReference type="NCBIfam" id="TIGR01258">
    <property type="entry name" value="pgm_1"/>
    <property type="match status" value="1"/>
</dbReference>
<dbReference type="PROSITE" id="PS00175">
    <property type="entry name" value="PG_MUTASE"/>
    <property type="match status" value="1"/>
</dbReference>
<comment type="catalytic activity">
    <reaction evidence="1 6 10">
        <text>(2R)-2-phosphoglycerate = (2R)-3-phosphoglycerate</text>
        <dbReference type="Rhea" id="RHEA:15901"/>
        <dbReference type="ChEBI" id="CHEBI:58272"/>
        <dbReference type="ChEBI" id="CHEBI:58289"/>
        <dbReference type="EC" id="5.4.2.11"/>
    </reaction>
</comment>
<evidence type="ECO:0000256" key="5">
    <source>
        <dbReference type="ARBA" id="ARBA00023235"/>
    </source>
</evidence>
<reference evidence="11 12" key="1">
    <citation type="submission" date="2013-10" db="EMBL/GenBank/DDBJ databases">
        <title>Salinisphaera orenii MK-B5 Genome Sequencing.</title>
        <authorList>
            <person name="Lai Q."/>
            <person name="Li C."/>
            <person name="Shao Z."/>
        </authorList>
    </citation>
    <scope>NUCLEOTIDE SEQUENCE [LARGE SCALE GENOMIC DNA]</scope>
    <source>
        <strain evidence="11 12">MK-B5</strain>
    </source>
</reference>
<dbReference type="RefSeq" id="WP_123632162.1">
    <property type="nucleotide sequence ID" value="NZ_AYKH01000042.1"/>
</dbReference>
<evidence type="ECO:0000256" key="8">
    <source>
        <dbReference type="PIRSR" id="PIRSR613078-2"/>
    </source>
</evidence>
<sequence>MSGQLVLLRHGQSQWNLENRFTGWVDVDLTDTGRAEARAAGRMLAAEGLRFDIAFTSVLQRAIKTLWLALEEMEQPWVDVVRHWRLNERHYGGLQGLDKAETAARHGDEQVHVWRRSYDVPPPEMAADDPGHPHFDPRYAHLDARVLPGTESLALTLDRVLPYWHDAIAPRLKAGETVLVTAHGNSLRALVKYLDGVADDVITGVNIPTGIPLRYRLDGNLNVVESGYLGDAAAAEQAAQAVADQARAK</sequence>
<feature type="binding site" evidence="6 8">
    <location>
        <position position="99"/>
    </location>
    <ligand>
        <name>substrate</name>
    </ligand>
</feature>
<evidence type="ECO:0000256" key="6">
    <source>
        <dbReference type="HAMAP-Rule" id="MF_01039"/>
    </source>
</evidence>
<feature type="site" description="Transition state stabilizer" evidence="6 9">
    <location>
        <position position="183"/>
    </location>
</feature>
<keyword evidence="3 6" id="KW-0312">Gluconeogenesis</keyword>
<dbReference type="FunFam" id="3.40.50.1240:FF:000003">
    <property type="entry name" value="2,3-bisphosphoglycerate-dependent phosphoglycerate mutase"/>
    <property type="match status" value="1"/>
</dbReference>
<comment type="function">
    <text evidence="6 10">Catalyzes the interconversion of 2-phosphoglycerate and 3-phosphoglycerate.</text>
</comment>
<dbReference type="Gene3D" id="3.40.50.1240">
    <property type="entry name" value="Phosphoglycerate mutase-like"/>
    <property type="match status" value="1"/>
</dbReference>
<dbReference type="HAMAP" id="MF_01039">
    <property type="entry name" value="PGAM_GpmA"/>
    <property type="match status" value="1"/>
</dbReference>
<comment type="caution">
    <text evidence="11">The sequence shown here is derived from an EMBL/GenBank/DDBJ whole genome shotgun (WGS) entry which is preliminary data.</text>
</comment>
<evidence type="ECO:0000313" key="12">
    <source>
        <dbReference type="Proteomes" id="UP000283993"/>
    </source>
</evidence>
<dbReference type="AlphaFoldDB" id="A0A423PFW9"/>
<dbReference type="InterPro" id="IPR005952">
    <property type="entry name" value="Phosphogly_mut1"/>
</dbReference>
<dbReference type="InterPro" id="IPR001345">
    <property type="entry name" value="PG/BPGM_mutase_AS"/>
</dbReference>
<evidence type="ECO:0000256" key="7">
    <source>
        <dbReference type="PIRSR" id="PIRSR613078-1"/>
    </source>
</evidence>
<feature type="binding site" evidence="6 8">
    <location>
        <begin position="184"/>
        <end position="185"/>
    </location>
    <ligand>
        <name>substrate</name>
    </ligand>
</feature>